<dbReference type="AlphaFoldDB" id="A0A177MJL5"/>
<dbReference type="EMBL" id="LUUH01000041">
    <property type="protein sequence ID" value="OAI05565.1"/>
    <property type="molecule type" value="Genomic_DNA"/>
</dbReference>
<dbReference type="Proteomes" id="UP000077763">
    <property type="component" value="Unassembled WGS sequence"/>
</dbReference>
<evidence type="ECO:0000256" key="1">
    <source>
        <dbReference type="SAM" id="Coils"/>
    </source>
</evidence>
<sequence length="180" mass="20562">MSNIPQGLHEAIKAKRLIPVVGAGVSKSIKNKQGDHVFPNWTELLERAVVELKNQADEINAQLVELFLQKQEYQQAARYAYEGLKGPNWFNFFKFQFCPDFDLLNSDSASLPRAIWRLSNQITTLNYDKILEWANNQPAQVSTIDNNSTAELANFQKLDQNRPVVWHLHGHIDNCAELIS</sequence>
<name>A0A177MJL5_METMH</name>
<reference evidence="2 3" key="1">
    <citation type="submission" date="2016-03" db="EMBL/GenBank/DDBJ databases">
        <authorList>
            <person name="Ploux O."/>
        </authorList>
    </citation>
    <scope>NUCLEOTIDE SEQUENCE [LARGE SCALE GENOMIC DNA]</scope>
    <source>
        <strain evidence="2 3">R-45371</strain>
    </source>
</reference>
<comment type="caution">
    <text evidence="2">The sequence shown here is derived from an EMBL/GenBank/DDBJ whole genome shotgun (WGS) entry which is preliminary data.</text>
</comment>
<organism evidence="2 3">
    <name type="scientific">Methylomonas methanica</name>
    <dbReference type="NCBI Taxonomy" id="421"/>
    <lineage>
        <taxon>Bacteria</taxon>
        <taxon>Pseudomonadati</taxon>
        <taxon>Pseudomonadota</taxon>
        <taxon>Gammaproteobacteria</taxon>
        <taxon>Methylococcales</taxon>
        <taxon>Methylococcaceae</taxon>
        <taxon>Methylomonas</taxon>
    </lineage>
</organism>
<dbReference type="Pfam" id="PF13289">
    <property type="entry name" value="SIR2_2"/>
    <property type="match status" value="1"/>
</dbReference>
<gene>
    <name evidence="2" type="ORF">A1353_11385</name>
</gene>
<accession>A0A177MJL5</accession>
<evidence type="ECO:0000313" key="2">
    <source>
        <dbReference type="EMBL" id="OAI05565.1"/>
    </source>
</evidence>
<feature type="coiled-coil region" evidence="1">
    <location>
        <begin position="42"/>
        <end position="76"/>
    </location>
</feature>
<proteinExistence type="predicted"/>
<dbReference type="RefSeq" id="WP_064036387.1">
    <property type="nucleotide sequence ID" value="NZ_LUUH01000041.1"/>
</dbReference>
<evidence type="ECO:0000313" key="3">
    <source>
        <dbReference type="Proteomes" id="UP000077763"/>
    </source>
</evidence>
<protein>
    <submittedName>
        <fullName evidence="2">Uncharacterized protein</fullName>
    </submittedName>
</protein>
<keyword evidence="1" id="KW-0175">Coiled coil</keyword>